<evidence type="ECO:0000256" key="3">
    <source>
        <dbReference type="ARBA" id="ARBA00022692"/>
    </source>
</evidence>
<evidence type="ECO:0000256" key="5">
    <source>
        <dbReference type="ARBA" id="ARBA00023065"/>
    </source>
</evidence>
<evidence type="ECO:0000256" key="7">
    <source>
        <dbReference type="ARBA" id="ARBA00023180"/>
    </source>
</evidence>
<keyword evidence="5" id="KW-0406">Ion transport</keyword>
<evidence type="ECO:0000256" key="6">
    <source>
        <dbReference type="ARBA" id="ARBA00023136"/>
    </source>
</evidence>
<evidence type="ECO:0000313" key="11">
    <source>
        <dbReference type="Proteomes" id="UP000261600"/>
    </source>
</evidence>
<proteinExistence type="predicted"/>
<sequence length="268" mass="29876">MPLNTASPKGSVSIPISINLHGSRRRQLFHSAAAQEQEGSRGMDVHEVHRARAQMTASSIGEDRAILLGYIMIAFSVLMFFVVGITVVKPYVNSNWQKEAGCVLVQTEILTDWVDCRSVTTVPCLRLTVNLTGSNQSAFLHFDEESCFYVPKCRMDRADLEAEVQKVKNTLDVWLGRTSSCLTDRMSYPKDVILGRKYTLRKALFALLWPCLMLSGGALLVGLVKLTQCLAVLSHEMCSESTGSRLTSRYTQGKLYRLLWRSSTQSSS</sequence>
<dbReference type="GO" id="GO:0015459">
    <property type="term" value="F:potassium channel regulator activity"/>
    <property type="evidence" value="ECO:0007669"/>
    <property type="project" value="TreeGrafter"/>
</dbReference>
<dbReference type="Ensembl" id="ENSMALT00000007746.1">
    <property type="protein sequence ID" value="ENSMALP00000007583.1"/>
    <property type="gene ID" value="ENSMALG00000005389.1"/>
</dbReference>
<dbReference type="Proteomes" id="UP000261600">
    <property type="component" value="Unplaced"/>
</dbReference>
<reference evidence="10" key="2">
    <citation type="submission" date="2025-09" db="UniProtKB">
        <authorList>
            <consortium name="Ensembl"/>
        </authorList>
    </citation>
    <scope>IDENTIFICATION</scope>
</reference>
<accession>A0A3Q3IR75</accession>
<dbReference type="PANTHER" id="PTHR10258">
    <property type="entry name" value="CALCIUM-ACTIVATED POTASSIUM CHANNEL SUBUNIT BETA"/>
    <property type="match status" value="1"/>
</dbReference>
<evidence type="ECO:0000256" key="9">
    <source>
        <dbReference type="SAM" id="Phobius"/>
    </source>
</evidence>
<dbReference type="Pfam" id="PF03185">
    <property type="entry name" value="CaKB"/>
    <property type="match status" value="1"/>
</dbReference>
<dbReference type="AlphaFoldDB" id="A0A3Q3IR75"/>
<keyword evidence="2" id="KW-0813">Transport</keyword>
<dbReference type="PANTHER" id="PTHR10258:SF4">
    <property type="entry name" value="CALCIUM-ACTIVATED POTASSIUM CHANNEL SUBUNIT BETA-3"/>
    <property type="match status" value="1"/>
</dbReference>
<name>A0A3Q3IR75_MONAL</name>
<protein>
    <submittedName>
        <fullName evidence="10">Uncharacterized protein</fullName>
    </submittedName>
</protein>
<keyword evidence="4 9" id="KW-1133">Transmembrane helix</keyword>
<evidence type="ECO:0000256" key="1">
    <source>
        <dbReference type="ARBA" id="ARBA00004141"/>
    </source>
</evidence>
<dbReference type="GO" id="GO:0015269">
    <property type="term" value="F:calcium-activated potassium channel activity"/>
    <property type="evidence" value="ECO:0007669"/>
    <property type="project" value="InterPro"/>
</dbReference>
<dbReference type="GO" id="GO:0005513">
    <property type="term" value="P:detection of calcium ion"/>
    <property type="evidence" value="ECO:0007669"/>
    <property type="project" value="TreeGrafter"/>
</dbReference>
<organism evidence="10 11">
    <name type="scientific">Monopterus albus</name>
    <name type="common">Swamp eel</name>
    <dbReference type="NCBI Taxonomy" id="43700"/>
    <lineage>
        <taxon>Eukaryota</taxon>
        <taxon>Metazoa</taxon>
        <taxon>Chordata</taxon>
        <taxon>Craniata</taxon>
        <taxon>Vertebrata</taxon>
        <taxon>Euteleostomi</taxon>
        <taxon>Actinopterygii</taxon>
        <taxon>Neopterygii</taxon>
        <taxon>Teleostei</taxon>
        <taxon>Neoteleostei</taxon>
        <taxon>Acanthomorphata</taxon>
        <taxon>Anabantaria</taxon>
        <taxon>Synbranchiformes</taxon>
        <taxon>Synbranchidae</taxon>
        <taxon>Monopterus</taxon>
    </lineage>
</organism>
<evidence type="ECO:0000256" key="4">
    <source>
        <dbReference type="ARBA" id="ARBA00022989"/>
    </source>
</evidence>
<evidence type="ECO:0000313" key="10">
    <source>
        <dbReference type="Ensembl" id="ENSMALP00000007583.1"/>
    </source>
</evidence>
<keyword evidence="8" id="KW-0407">Ion channel</keyword>
<comment type="subcellular location">
    <subcellularLocation>
        <location evidence="1">Membrane</location>
        <topology evidence="1">Multi-pass membrane protein</topology>
    </subcellularLocation>
</comment>
<evidence type="ECO:0000256" key="2">
    <source>
        <dbReference type="ARBA" id="ARBA00022448"/>
    </source>
</evidence>
<evidence type="ECO:0000256" key="8">
    <source>
        <dbReference type="ARBA" id="ARBA00023303"/>
    </source>
</evidence>
<keyword evidence="11" id="KW-1185">Reference proteome</keyword>
<feature type="transmembrane region" description="Helical" evidence="9">
    <location>
        <begin position="65"/>
        <end position="88"/>
    </location>
</feature>
<dbReference type="GO" id="GO:0008076">
    <property type="term" value="C:voltage-gated potassium channel complex"/>
    <property type="evidence" value="ECO:0007669"/>
    <property type="project" value="TreeGrafter"/>
</dbReference>
<keyword evidence="3 9" id="KW-0812">Transmembrane</keyword>
<reference evidence="10" key="1">
    <citation type="submission" date="2025-08" db="UniProtKB">
        <authorList>
            <consortium name="Ensembl"/>
        </authorList>
    </citation>
    <scope>IDENTIFICATION</scope>
</reference>
<keyword evidence="6 9" id="KW-0472">Membrane</keyword>
<dbReference type="InterPro" id="IPR003930">
    <property type="entry name" value="K_chnl_Ca-activ_BK_bsu"/>
</dbReference>
<dbReference type="STRING" id="43700.ENSMALP00000007583"/>
<feature type="transmembrane region" description="Helical" evidence="9">
    <location>
        <begin position="203"/>
        <end position="224"/>
    </location>
</feature>
<keyword evidence="7" id="KW-0325">Glycoprotein</keyword>